<dbReference type="EMBL" id="CAKOFQ010006662">
    <property type="protein sequence ID" value="CAH1955761.1"/>
    <property type="molecule type" value="Genomic_DNA"/>
</dbReference>
<accession>A0A9P0JJW9</accession>
<comment type="caution">
    <text evidence="1">The sequence shown here is derived from an EMBL/GenBank/DDBJ whole genome shotgun (WGS) entry which is preliminary data.</text>
</comment>
<evidence type="ECO:0000313" key="1">
    <source>
        <dbReference type="EMBL" id="CAH1955761.1"/>
    </source>
</evidence>
<keyword evidence="2" id="KW-1185">Reference proteome</keyword>
<reference evidence="1" key="1">
    <citation type="submission" date="2022-03" db="EMBL/GenBank/DDBJ databases">
        <authorList>
            <person name="Sayadi A."/>
        </authorList>
    </citation>
    <scope>NUCLEOTIDE SEQUENCE</scope>
</reference>
<name>A0A9P0JJW9_ACAOB</name>
<dbReference type="Proteomes" id="UP001152888">
    <property type="component" value="Unassembled WGS sequence"/>
</dbReference>
<gene>
    <name evidence="1" type="ORF">ACAOBT_LOCUS1219</name>
</gene>
<proteinExistence type="predicted"/>
<organism evidence="1 2">
    <name type="scientific">Acanthoscelides obtectus</name>
    <name type="common">Bean weevil</name>
    <name type="synonym">Bruchus obtectus</name>
    <dbReference type="NCBI Taxonomy" id="200917"/>
    <lineage>
        <taxon>Eukaryota</taxon>
        <taxon>Metazoa</taxon>
        <taxon>Ecdysozoa</taxon>
        <taxon>Arthropoda</taxon>
        <taxon>Hexapoda</taxon>
        <taxon>Insecta</taxon>
        <taxon>Pterygota</taxon>
        <taxon>Neoptera</taxon>
        <taxon>Endopterygota</taxon>
        <taxon>Coleoptera</taxon>
        <taxon>Polyphaga</taxon>
        <taxon>Cucujiformia</taxon>
        <taxon>Chrysomeloidea</taxon>
        <taxon>Chrysomelidae</taxon>
        <taxon>Bruchinae</taxon>
        <taxon>Bruchini</taxon>
        <taxon>Acanthoscelides</taxon>
    </lineage>
</organism>
<protein>
    <submittedName>
        <fullName evidence="1">Uncharacterized protein</fullName>
    </submittedName>
</protein>
<dbReference type="AlphaFoldDB" id="A0A9P0JJW9"/>
<sequence length="94" mass="10719">MALRVRIPRGTCSLFRCLEKRIKHSEMAPCIRWIDRARTDTVRIKKEEAYQDSQNSQTSILRTCDETSPTFCNSSSKGKLMCRPGAMATPYFAA</sequence>
<evidence type="ECO:0000313" key="2">
    <source>
        <dbReference type="Proteomes" id="UP001152888"/>
    </source>
</evidence>